<dbReference type="SUPFAM" id="SSF50249">
    <property type="entry name" value="Nucleic acid-binding proteins"/>
    <property type="match status" value="1"/>
</dbReference>
<dbReference type="InterPro" id="IPR018149">
    <property type="entry name" value="Lys-tRNA-synth_II_C"/>
</dbReference>
<dbReference type="EMBL" id="FNWT01000004">
    <property type="protein sequence ID" value="SEH52538.1"/>
    <property type="molecule type" value="Genomic_DNA"/>
</dbReference>
<evidence type="ECO:0000256" key="5">
    <source>
        <dbReference type="ARBA" id="ARBA00023146"/>
    </source>
</evidence>
<keyword evidence="4 7" id="KW-0067">ATP-binding</keyword>
<comment type="cofactor">
    <cofactor evidence="7 8">
        <name>Mg(2+)</name>
        <dbReference type="ChEBI" id="CHEBI:18420"/>
    </cofactor>
    <text evidence="7 8">Binds 3 Mg(2+) ions per subunit.</text>
</comment>
<dbReference type="InterPro" id="IPR002313">
    <property type="entry name" value="Lys-tRNA-ligase_II"/>
</dbReference>
<comment type="caution">
    <text evidence="10">The sequence shown here is derived from an EMBL/GenBank/DDBJ whole genome shotgun (WGS) entry which is preliminary data.</text>
</comment>
<dbReference type="InterPro" id="IPR044136">
    <property type="entry name" value="Lys-tRNA-ligase_II_N"/>
</dbReference>
<evidence type="ECO:0000259" key="9">
    <source>
        <dbReference type="PROSITE" id="PS50862"/>
    </source>
</evidence>
<keyword evidence="1 7" id="KW-0436">Ligase</keyword>
<evidence type="ECO:0000256" key="4">
    <source>
        <dbReference type="ARBA" id="ARBA00022840"/>
    </source>
</evidence>
<name>A0A1H6J145_9ACTN</name>
<dbReference type="RefSeq" id="WP_078687421.1">
    <property type="nucleotide sequence ID" value="NZ_FNWT01000004.1"/>
</dbReference>
<keyword evidence="7" id="KW-0648">Protein biosynthesis</keyword>
<dbReference type="SUPFAM" id="SSF55681">
    <property type="entry name" value="Class II aaRS and biotin synthetases"/>
    <property type="match status" value="1"/>
</dbReference>
<evidence type="ECO:0000313" key="11">
    <source>
        <dbReference type="Proteomes" id="UP000199135"/>
    </source>
</evidence>
<comment type="subunit">
    <text evidence="7">Homodimer.</text>
</comment>
<dbReference type="InterPro" id="IPR006195">
    <property type="entry name" value="aa-tRNA-synth_II"/>
</dbReference>
<dbReference type="InterPro" id="IPR004364">
    <property type="entry name" value="Aa-tRNA-synt_II"/>
</dbReference>
<evidence type="ECO:0000256" key="8">
    <source>
        <dbReference type="RuleBase" id="RU000336"/>
    </source>
</evidence>
<evidence type="ECO:0000256" key="3">
    <source>
        <dbReference type="ARBA" id="ARBA00022741"/>
    </source>
</evidence>
<dbReference type="SUPFAM" id="SSF109604">
    <property type="entry name" value="HD-domain/PDEase-like"/>
    <property type="match status" value="1"/>
</dbReference>
<feature type="binding site" evidence="7">
    <location>
        <position position="420"/>
    </location>
    <ligand>
        <name>Mg(2+)</name>
        <dbReference type="ChEBI" id="CHEBI:18420"/>
        <label>2</label>
    </ligand>
</feature>
<keyword evidence="5 7" id="KW-0030">Aminoacyl-tRNA synthetase</keyword>
<keyword evidence="7 8" id="KW-0460">Magnesium</keyword>
<sequence>MADQSTAPETNINDERAVRRAKRQALIDAGINPYPIKSEITAHAAELAEKYADLEDGGVTEDEYSLAGRIRAYRKQGKIRFIVLEDVSGEIQLFCRANTLGEGAWELLGQLDLGDIIQAKGTVIRTKRGELSISPTQIVLLSKSVRPLPEKFHGLTDREVRYRQRYVDLIMNPDVRDTMRKRSRMVSLIRRYMEGDGYIEVETPMMHAILGGANAKPFVTHFNALDRDYFMRIATELPLKRLIVGGMERVFEIGRIFRNEGMDLTHNPEFTSMEAYCAYSDLQGMKDLTMGLFKIIAREVCGCEEGHEVITYQGQQIDLSGTWRSATVAEIASEVCGEELSIDTPIEHLREVNAAHGIEWQENWGAGKLLFELYDELGEETLINPTFVCDYPEEVSPLAKRKDDDPRITDRFELVIAGHEYANAFSELNDPVDQAGRFAEQVAAKGFGDDEAMGYDYDYVRALEYGMPPAGGIGYGIDRMAMLFTDSASIRDVLLFPQMKPEVVTKADIQAQVAGAKTDNASADVDTLYSDSETGASAEVAKMGKQEAPKLETGLTRDQAFELLKKYNEDPFHVSHGETLEGLMRHFAEQYDPENVEFWGQVGLLHDLDWEKWQDDQTHTVKTAELLEGAGADPRLAHSIQTHNYDLNEELPAPEHKMEKVLYACDELSGLIQAAARMRPSGSVTDMPLKSLKKKFKDKRFAAGCDRDVIRHGAELNEMELDDMMASVLEAMKAIAPVGDIYVKDQSGQSAE</sequence>
<protein>
    <recommendedName>
        <fullName evidence="7">Lysine--tRNA ligase</fullName>
        <ecNumber evidence="7">6.1.1.6</ecNumber>
    </recommendedName>
    <alternativeName>
        <fullName evidence="7">Lysyl-tRNA synthetase</fullName>
        <shortName evidence="7">LysRS</shortName>
    </alternativeName>
</protein>
<dbReference type="CDD" id="cd00775">
    <property type="entry name" value="LysRS_core"/>
    <property type="match status" value="1"/>
</dbReference>
<keyword evidence="11" id="KW-1185">Reference proteome</keyword>
<gene>
    <name evidence="7" type="primary">lysS</name>
    <name evidence="10" type="ORF">SAMN05216447_104172</name>
</gene>
<organism evidence="10 11">
    <name type="scientific">Parafannyhessea umbonata</name>
    <dbReference type="NCBI Taxonomy" id="604330"/>
    <lineage>
        <taxon>Bacteria</taxon>
        <taxon>Bacillati</taxon>
        <taxon>Actinomycetota</taxon>
        <taxon>Coriobacteriia</taxon>
        <taxon>Coriobacteriales</taxon>
        <taxon>Atopobiaceae</taxon>
        <taxon>Parafannyhessea</taxon>
    </lineage>
</organism>
<dbReference type="PRINTS" id="PR00982">
    <property type="entry name" value="TRNASYNTHLYS"/>
</dbReference>
<dbReference type="PANTHER" id="PTHR42918:SF15">
    <property type="entry name" value="LYSINE--TRNA LIGASE, CHLOROPLASTIC_MITOCHONDRIAL"/>
    <property type="match status" value="1"/>
</dbReference>
<dbReference type="Pfam" id="PF01336">
    <property type="entry name" value="tRNA_anti-codon"/>
    <property type="match status" value="1"/>
</dbReference>
<dbReference type="InterPro" id="IPR004365">
    <property type="entry name" value="NA-bd_OB_tRNA"/>
</dbReference>
<proteinExistence type="inferred from homology"/>
<dbReference type="NCBIfam" id="NF001756">
    <property type="entry name" value="PRK00484.1"/>
    <property type="match status" value="1"/>
</dbReference>
<dbReference type="PANTHER" id="PTHR42918">
    <property type="entry name" value="LYSYL-TRNA SYNTHETASE"/>
    <property type="match status" value="1"/>
</dbReference>
<evidence type="ECO:0000313" key="10">
    <source>
        <dbReference type="EMBL" id="SEH52538.1"/>
    </source>
</evidence>
<accession>A0A1H6J145</accession>
<dbReference type="HAMAP" id="MF_00252">
    <property type="entry name" value="Lys_tRNA_synth_class2"/>
    <property type="match status" value="1"/>
</dbReference>
<feature type="binding site" evidence="7">
    <location>
        <position position="420"/>
    </location>
    <ligand>
        <name>Mg(2+)</name>
        <dbReference type="ChEBI" id="CHEBI:18420"/>
        <label>1</label>
    </ligand>
</feature>
<dbReference type="Pfam" id="PF00152">
    <property type="entry name" value="tRNA-synt_2"/>
    <property type="match status" value="1"/>
</dbReference>
<comment type="subcellular location">
    <subcellularLocation>
        <location evidence="7">Cytoplasm</location>
    </subcellularLocation>
</comment>
<dbReference type="NCBIfam" id="TIGR00499">
    <property type="entry name" value="lysS_bact"/>
    <property type="match status" value="1"/>
</dbReference>
<dbReference type="CDD" id="cd04322">
    <property type="entry name" value="LysRS_N"/>
    <property type="match status" value="1"/>
</dbReference>
<dbReference type="Proteomes" id="UP000199135">
    <property type="component" value="Unassembled WGS sequence"/>
</dbReference>
<evidence type="ECO:0000256" key="6">
    <source>
        <dbReference type="ARBA" id="ARBA00048573"/>
    </source>
</evidence>
<evidence type="ECO:0000256" key="2">
    <source>
        <dbReference type="ARBA" id="ARBA00022723"/>
    </source>
</evidence>
<reference evidence="10 11" key="1">
    <citation type="submission" date="2016-10" db="EMBL/GenBank/DDBJ databases">
        <authorList>
            <person name="Varghese N."/>
            <person name="Submissions S."/>
        </authorList>
    </citation>
    <scope>NUCLEOTIDE SEQUENCE [LARGE SCALE GENOMIC DNA]</scope>
    <source>
        <strain evidence="10 11">WCP15</strain>
    </source>
</reference>
<dbReference type="InterPro" id="IPR045864">
    <property type="entry name" value="aa-tRNA-synth_II/BPL/LPL"/>
</dbReference>
<feature type="binding site" evidence="7">
    <location>
        <position position="413"/>
    </location>
    <ligand>
        <name>Mg(2+)</name>
        <dbReference type="ChEBI" id="CHEBI:18420"/>
        <label>1</label>
    </ligand>
</feature>
<evidence type="ECO:0000256" key="7">
    <source>
        <dbReference type="HAMAP-Rule" id="MF_00252"/>
    </source>
</evidence>
<comment type="similarity">
    <text evidence="7">Belongs to the class-II aminoacyl-tRNA synthetase family.</text>
</comment>
<feature type="domain" description="Aminoacyl-transfer RNA synthetases class-II family profile" evidence="9">
    <location>
        <begin position="182"/>
        <end position="501"/>
    </location>
</feature>
<comment type="catalytic activity">
    <reaction evidence="6 7 8">
        <text>tRNA(Lys) + L-lysine + ATP = L-lysyl-tRNA(Lys) + AMP + diphosphate</text>
        <dbReference type="Rhea" id="RHEA:20792"/>
        <dbReference type="Rhea" id="RHEA-COMP:9696"/>
        <dbReference type="Rhea" id="RHEA-COMP:9697"/>
        <dbReference type="ChEBI" id="CHEBI:30616"/>
        <dbReference type="ChEBI" id="CHEBI:32551"/>
        <dbReference type="ChEBI" id="CHEBI:33019"/>
        <dbReference type="ChEBI" id="CHEBI:78442"/>
        <dbReference type="ChEBI" id="CHEBI:78529"/>
        <dbReference type="ChEBI" id="CHEBI:456215"/>
        <dbReference type="EC" id="6.1.1.6"/>
    </reaction>
</comment>
<dbReference type="Gene3D" id="2.40.50.140">
    <property type="entry name" value="Nucleic acid-binding proteins"/>
    <property type="match status" value="1"/>
</dbReference>
<dbReference type="Gene3D" id="3.30.930.10">
    <property type="entry name" value="Bira Bifunctional Protein, Domain 2"/>
    <property type="match status" value="1"/>
</dbReference>
<evidence type="ECO:0000256" key="1">
    <source>
        <dbReference type="ARBA" id="ARBA00022598"/>
    </source>
</evidence>
<keyword evidence="7" id="KW-0963">Cytoplasm</keyword>
<dbReference type="InterPro" id="IPR012340">
    <property type="entry name" value="NA-bd_OB-fold"/>
</dbReference>
<dbReference type="EC" id="6.1.1.6" evidence="7"/>
<keyword evidence="3 7" id="KW-0547">Nucleotide-binding</keyword>
<dbReference type="PROSITE" id="PS50862">
    <property type="entry name" value="AA_TRNA_LIGASE_II"/>
    <property type="match status" value="1"/>
</dbReference>
<keyword evidence="2 7" id="KW-0479">Metal-binding</keyword>